<evidence type="ECO:0000259" key="1">
    <source>
        <dbReference type="Pfam" id="PF13470"/>
    </source>
</evidence>
<comment type="caution">
    <text evidence="3">The sequence shown here is derived from an EMBL/GenBank/DDBJ whole genome shotgun (WGS) entry which is preliminary data.</text>
</comment>
<protein>
    <submittedName>
        <fullName evidence="3">PIN domain-containing protein</fullName>
    </submittedName>
</protein>
<keyword evidence="4" id="KW-1185">Reference proteome</keyword>
<dbReference type="RefSeq" id="WP_251807282.1">
    <property type="nucleotide sequence ID" value="NZ_CP166679.1"/>
</dbReference>
<dbReference type="SUPFAM" id="SSF88723">
    <property type="entry name" value="PIN domain-like"/>
    <property type="match status" value="1"/>
</dbReference>
<accession>A0ABW5V9T3</accession>
<gene>
    <name evidence="3" type="ORF">ACFS1K_01435</name>
</gene>
<feature type="domain" description="PIN" evidence="1">
    <location>
        <begin position="10"/>
        <end position="114"/>
    </location>
</feature>
<proteinExistence type="predicted"/>
<dbReference type="InterPro" id="IPR002716">
    <property type="entry name" value="PIN_dom"/>
</dbReference>
<evidence type="ECO:0000259" key="2">
    <source>
        <dbReference type="Pfam" id="PF26343"/>
    </source>
</evidence>
<dbReference type="InterPro" id="IPR058652">
    <property type="entry name" value="VapC50_C"/>
</dbReference>
<dbReference type="Pfam" id="PF26343">
    <property type="entry name" value="VapC50_C"/>
    <property type="match status" value="1"/>
</dbReference>
<evidence type="ECO:0000313" key="3">
    <source>
        <dbReference type="EMBL" id="MFD2788417.1"/>
    </source>
</evidence>
<dbReference type="Proteomes" id="UP001597532">
    <property type="component" value="Unassembled WGS sequence"/>
</dbReference>
<sequence>MIHSVRFICVLDTNVIYPIEIRDLLFWFAHYDLYTPKWSEHIFDEWADVMKRKGVSEEEISKRMTRANLAFPDAFVPNYSGLISGLELPDPNDCHVLAAAIKTNANVIVTNNIKDFPKEYLSSFGLSAKTADDFLTDIIDLNPEEAIKAFKEMVLYRRNPDLDEFEVLDILRNRGLKETADFLHSQL</sequence>
<name>A0ABW5V9T3_9FLAO</name>
<dbReference type="Pfam" id="PF13470">
    <property type="entry name" value="PIN_3"/>
    <property type="match status" value="1"/>
</dbReference>
<reference evidence="4" key="1">
    <citation type="journal article" date="2019" name="Int. J. Syst. Evol. Microbiol.">
        <title>The Global Catalogue of Microorganisms (GCM) 10K type strain sequencing project: providing services to taxonomists for standard genome sequencing and annotation.</title>
        <authorList>
            <consortium name="The Broad Institute Genomics Platform"/>
            <consortium name="The Broad Institute Genome Sequencing Center for Infectious Disease"/>
            <person name="Wu L."/>
            <person name="Ma J."/>
        </authorList>
    </citation>
    <scope>NUCLEOTIDE SEQUENCE [LARGE SCALE GENOMIC DNA]</scope>
    <source>
        <strain evidence="4">KCTC 52924</strain>
    </source>
</reference>
<evidence type="ECO:0000313" key="4">
    <source>
        <dbReference type="Proteomes" id="UP001597532"/>
    </source>
</evidence>
<dbReference type="InterPro" id="IPR029060">
    <property type="entry name" value="PIN-like_dom_sf"/>
</dbReference>
<feature type="domain" description="VapC50 C-terminal" evidence="2">
    <location>
        <begin position="131"/>
        <end position="184"/>
    </location>
</feature>
<organism evidence="3 4">
    <name type="scientific">Arenibacter antarcticus</name>
    <dbReference type="NCBI Taxonomy" id="2040469"/>
    <lineage>
        <taxon>Bacteria</taxon>
        <taxon>Pseudomonadati</taxon>
        <taxon>Bacteroidota</taxon>
        <taxon>Flavobacteriia</taxon>
        <taxon>Flavobacteriales</taxon>
        <taxon>Flavobacteriaceae</taxon>
        <taxon>Arenibacter</taxon>
    </lineage>
</organism>
<dbReference type="EMBL" id="JBHUOK010000003">
    <property type="protein sequence ID" value="MFD2788417.1"/>
    <property type="molecule type" value="Genomic_DNA"/>
</dbReference>